<organism evidence="1 2">
    <name type="scientific">Candidatus Dormiibacter inghamiae</name>
    <dbReference type="NCBI Taxonomy" id="3127013"/>
    <lineage>
        <taxon>Bacteria</taxon>
        <taxon>Bacillati</taxon>
        <taxon>Candidatus Dormiibacterota</taxon>
        <taxon>Candidatus Dormibacteria</taxon>
        <taxon>Candidatus Dormibacterales</taxon>
        <taxon>Candidatus Dormibacteraceae</taxon>
        <taxon>Candidatus Dormiibacter</taxon>
    </lineage>
</organism>
<protein>
    <submittedName>
        <fullName evidence="1">DUF721 domain-containing protein</fullName>
    </submittedName>
</protein>
<dbReference type="EMBL" id="JAEKNQ010000021">
    <property type="protein sequence ID" value="MBJ7602648.1"/>
    <property type="molecule type" value="Genomic_DNA"/>
</dbReference>
<proteinExistence type="predicted"/>
<evidence type="ECO:0000313" key="2">
    <source>
        <dbReference type="Proteomes" id="UP000620075"/>
    </source>
</evidence>
<accession>A0A934KHA6</accession>
<dbReference type="Pfam" id="PF05258">
    <property type="entry name" value="DciA"/>
    <property type="match status" value="1"/>
</dbReference>
<name>A0A934KHA6_9BACT</name>
<reference evidence="1 2" key="1">
    <citation type="submission" date="2020-10" db="EMBL/GenBank/DDBJ databases">
        <title>Ca. Dormibacterota MAGs.</title>
        <authorList>
            <person name="Montgomery K."/>
        </authorList>
    </citation>
    <scope>NUCLEOTIDE SEQUENCE [LARGE SCALE GENOMIC DNA]</scope>
    <source>
        <strain evidence="1">SC8811_S16_3</strain>
    </source>
</reference>
<dbReference type="AlphaFoldDB" id="A0A934KHA6"/>
<dbReference type="PANTHER" id="PTHR36456">
    <property type="entry name" value="UPF0232 PROTEIN SCO3875"/>
    <property type="match status" value="1"/>
</dbReference>
<comment type="caution">
    <text evidence="1">The sequence shown here is derived from an EMBL/GenBank/DDBJ whole genome shotgun (WGS) entry which is preliminary data.</text>
</comment>
<evidence type="ECO:0000313" key="1">
    <source>
        <dbReference type="EMBL" id="MBJ7602648.1"/>
    </source>
</evidence>
<sequence length="98" mass="10803">MHKVGNVLAGLVARQGSQSPLIEARLRLTFKQVVGDALADACDSIEVERGVVSVTTANPALAHQLRLDSIELMRRLNAESRLPQRVREIKVRVGRPPR</sequence>
<dbReference type="InterPro" id="IPR007922">
    <property type="entry name" value="DciA-like"/>
</dbReference>
<dbReference type="PANTHER" id="PTHR36456:SF1">
    <property type="entry name" value="UPF0232 PROTEIN SCO3875"/>
    <property type="match status" value="1"/>
</dbReference>
<dbReference type="RefSeq" id="WP_338177350.1">
    <property type="nucleotide sequence ID" value="NZ_JAEKNQ010000021.1"/>
</dbReference>
<gene>
    <name evidence="1" type="ORF">JF888_05575</name>
</gene>
<dbReference type="Proteomes" id="UP000620075">
    <property type="component" value="Unassembled WGS sequence"/>
</dbReference>